<evidence type="ECO:0000313" key="2">
    <source>
        <dbReference type="EMBL" id="KAF5334470.1"/>
    </source>
</evidence>
<dbReference type="EMBL" id="JAACJM010000259">
    <property type="protein sequence ID" value="KAF5334470.1"/>
    <property type="molecule type" value="Genomic_DNA"/>
</dbReference>
<keyword evidence="3" id="KW-1185">Reference proteome</keyword>
<sequence length="160" mass="17655">MRKIDLLGGEGCWGGMKEIEGMREVGVYISNQRKALMGLSNATNPGGGVAASTAVVKPEGITKKVDELPWCTYEWYNLPTTQEARILEERQQMVERQHREEEERRVHSSSRDGRRHVLSRADREQGGIEVQLSVGGTASGGAAPSKLQAQDLSPQQQPLQ</sequence>
<evidence type="ECO:0000256" key="1">
    <source>
        <dbReference type="SAM" id="MobiDB-lite"/>
    </source>
</evidence>
<accession>A0A8H5C3C8</accession>
<dbReference type="AlphaFoldDB" id="A0A8H5C3C8"/>
<organism evidence="2 3">
    <name type="scientific">Tetrapyrgos nigripes</name>
    <dbReference type="NCBI Taxonomy" id="182062"/>
    <lineage>
        <taxon>Eukaryota</taxon>
        <taxon>Fungi</taxon>
        <taxon>Dikarya</taxon>
        <taxon>Basidiomycota</taxon>
        <taxon>Agaricomycotina</taxon>
        <taxon>Agaricomycetes</taxon>
        <taxon>Agaricomycetidae</taxon>
        <taxon>Agaricales</taxon>
        <taxon>Marasmiineae</taxon>
        <taxon>Marasmiaceae</taxon>
        <taxon>Tetrapyrgos</taxon>
    </lineage>
</organism>
<feature type="region of interest" description="Disordered" evidence="1">
    <location>
        <begin position="93"/>
        <end position="160"/>
    </location>
</feature>
<name>A0A8H5C3C8_9AGAR</name>
<protein>
    <submittedName>
        <fullName evidence="2">Uncharacterized protein</fullName>
    </submittedName>
</protein>
<comment type="caution">
    <text evidence="2">The sequence shown here is derived from an EMBL/GenBank/DDBJ whole genome shotgun (WGS) entry which is preliminary data.</text>
</comment>
<proteinExistence type="predicted"/>
<evidence type="ECO:0000313" key="3">
    <source>
        <dbReference type="Proteomes" id="UP000559256"/>
    </source>
</evidence>
<gene>
    <name evidence="2" type="ORF">D9758_017570</name>
</gene>
<dbReference type="Proteomes" id="UP000559256">
    <property type="component" value="Unassembled WGS sequence"/>
</dbReference>
<feature type="compositionally biased region" description="Polar residues" evidence="1">
    <location>
        <begin position="147"/>
        <end position="160"/>
    </location>
</feature>
<reference evidence="2 3" key="1">
    <citation type="journal article" date="2020" name="ISME J.">
        <title>Uncovering the hidden diversity of litter-decomposition mechanisms in mushroom-forming fungi.</title>
        <authorList>
            <person name="Floudas D."/>
            <person name="Bentzer J."/>
            <person name="Ahren D."/>
            <person name="Johansson T."/>
            <person name="Persson P."/>
            <person name="Tunlid A."/>
        </authorList>
    </citation>
    <scope>NUCLEOTIDE SEQUENCE [LARGE SCALE GENOMIC DNA]</scope>
    <source>
        <strain evidence="2 3">CBS 291.85</strain>
    </source>
</reference>
<feature type="compositionally biased region" description="Basic and acidic residues" evidence="1">
    <location>
        <begin position="93"/>
        <end position="112"/>
    </location>
</feature>